<dbReference type="GO" id="GO:0005886">
    <property type="term" value="C:plasma membrane"/>
    <property type="evidence" value="ECO:0007669"/>
    <property type="project" value="TreeGrafter"/>
</dbReference>
<comment type="similarity">
    <text evidence="1">Belongs to the MreC family.</text>
</comment>
<evidence type="ECO:0000313" key="8">
    <source>
        <dbReference type="Proteomes" id="UP000462014"/>
    </source>
</evidence>
<dbReference type="RefSeq" id="WP_157565920.1">
    <property type="nucleotide sequence ID" value="NZ_WPIK01000006.1"/>
</dbReference>
<dbReference type="PANTHER" id="PTHR34138">
    <property type="entry name" value="CELL SHAPE-DETERMINING PROTEIN MREC"/>
    <property type="match status" value="1"/>
</dbReference>
<evidence type="ECO:0000256" key="4">
    <source>
        <dbReference type="ARBA" id="ARBA00032089"/>
    </source>
</evidence>
<dbReference type="Proteomes" id="UP000462014">
    <property type="component" value="Unassembled WGS sequence"/>
</dbReference>
<dbReference type="EMBL" id="WPIK01000006">
    <property type="protein sequence ID" value="MVN21526.1"/>
    <property type="molecule type" value="Genomic_DNA"/>
</dbReference>
<sequence>MRNLLIFISKYNAFFLFIIFEVISLITFIKYNNFQKATFISSSNELVGNVYLKVDQLTDYLKLGIINDSLARENARLRNQLKSSFYVDSSSLKTVTDTVYKQQYTYISARVINNSFTRRNNYLTINRGSNAGITKGMGVICSSGVVGIVTFTGPNLATVQSLLHENTRISAMLTDSNNVGSLIWDNNLDPTKAMLINFMKQAKIKVGTPVVTSGYSLFPAGTMLGHISKLDAKDSNNGTGIEVNLSVNFSNLQYVYVVTNKLAQEQQSLEAQEKQ</sequence>
<keyword evidence="8" id="KW-1185">Reference proteome</keyword>
<dbReference type="InterPro" id="IPR007221">
    <property type="entry name" value="MreC"/>
</dbReference>
<comment type="caution">
    <text evidence="7">The sequence shown here is derived from an EMBL/GenBank/DDBJ whole genome shotgun (WGS) entry which is preliminary data.</text>
</comment>
<evidence type="ECO:0000259" key="6">
    <source>
        <dbReference type="Pfam" id="PF04085"/>
    </source>
</evidence>
<gene>
    <name evidence="7" type="primary">mreC</name>
    <name evidence="7" type="ORF">GO621_08245</name>
</gene>
<dbReference type="GO" id="GO:0008360">
    <property type="term" value="P:regulation of cell shape"/>
    <property type="evidence" value="ECO:0007669"/>
    <property type="project" value="UniProtKB-KW"/>
</dbReference>
<dbReference type="InterPro" id="IPR042177">
    <property type="entry name" value="Cell/Rod_1"/>
</dbReference>
<organism evidence="7 8">
    <name type="scientific">Mucilaginibacter arboris</name>
    <dbReference type="NCBI Taxonomy" id="2682090"/>
    <lineage>
        <taxon>Bacteria</taxon>
        <taxon>Pseudomonadati</taxon>
        <taxon>Bacteroidota</taxon>
        <taxon>Sphingobacteriia</taxon>
        <taxon>Sphingobacteriales</taxon>
        <taxon>Sphingobacteriaceae</taxon>
        <taxon>Mucilaginibacter</taxon>
    </lineage>
</organism>
<keyword evidence="5" id="KW-0472">Membrane</keyword>
<reference evidence="7 8" key="1">
    <citation type="submission" date="2019-12" db="EMBL/GenBank/DDBJ databases">
        <title>Mucilaginibacter sp. HMF7410 genome sequencing and assembly.</title>
        <authorList>
            <person name="Kang H."/>
            <person name="Cha I."/>
            <person name="Kim H."/>
            <person name="Joh K."/>
        </authorList>
    </citation>
    <scope>NUCLEOTIDE SEQUENCE [LARGE SCALE GENOMIC DNA]</scope>
    <source>
        <strain evidence="7 8">HMF7410</strain>
    </source>
</reference>
<evidence type="ECO:0000256" key="2">
    <source>
        <dbReference type="ARBA" id="ARBA00013855"/>
    </source>
</evidence>
<evidence type="ECO:0000256" key="1">
    <source>
        <dbReference type="ARBA" id="ARBA00009369"/>
    </source>
</evidence>
<proteinExistence type="inferred from homology"/>
<evidence type="ECO:0000313" key="7">
    <source>
        <dbReference type="EMBL" id="MVN21526.1"/>
    </source>
</evidence>
<keyword evidence="3" id="KW-0133">Cell shape</keyword>
<protein>
    <recommendedName>
        <fullName evidence="2">Cell shape-determining protein MreC</fullName>
    </recommendedName>
    <alternativeName>
        <fullName evidence="4">Cell shape protein MreC</fullName>
    </alternativeName>
</protein>
<dbReference type="InterPro" id="IPR055342">
    <property type="entry name" value="MreC_beta-barrel_core"/>
</dbReference>
<dbReference type="PANTHER" id="PTHR34138:SF1">
    <property type="entry name" value="CELL SHAPE-DETERMINING PROTEIN MREC"/>
    <property type="match status" value="1"/>
</dbReference>
<evidence type="ECO:0000256" key="5">
    <source>
        <dbReference type="SAM" id="Phobius"/>
    </source>
</evidence>
<keyword evidence="5" id="KW-1133">Transmembrane helix</keyword>
<dbReference type="NCBIfam" id="NF010532">
    <property type="entry name" value="PRK13922.9-3"/>
    <property type="match status" value="1"/>
</dbReference>
<keyword evidence="5" id="KW-0812">Transmembrane</keyword>
<feature type="domain" description="Rod shape-determining protein MreC beta-barrel core" evidence="6">
    <location>
        <begin position="111"/>
        <end position="258"/>
    </location>
</feature>
<dbReference type="Gene3D" id="2.40.10.350">
    <property type="entry name" value="Rod shape-determining protein MreC, domain 2"/>
    <property type="match status" value="1"/>
</dbReference>
<dbReference type="AlphaFoldDB" id="A0A7K1SW26"/>
<dbReference type="Pfam" id="PF04085">
    <property type="entry name" value="MreC"/>
    <property type="match status" value="1"/>
</dbReference>
<name>A0A7K1SW26_9SPHI</name>
<evidence type="ECO:0000256" key="3">
    <source>
        <dbReference type="ARBA" id="ARBA00022960"/>
    </source>
</evidence>
<accession>A0A7K1SW26</accession>
<feature type="transmembrane region" description="Helical" evidence="5">
    <location>
        <begin position="12"/>
        <end position="31"/>
    </location>
</feature>
<dbReference type="InterPro" id="IPR042175">
    <property type="entry name" value="Cell/Rod_MreC_2"/>
</dbReference>
<dbReference type="Gene3D" id="2.40.10.340">
    <property type="entry name" value="Rod shape-determining protein MreC, domain 1"/>
    <property type="match status" value="1"/>
</dbReference>